<reference evidence="1 2" key="1">
    <citation type="submission" date="2019-07" db="EMBL/GenBank/DDBJ databases">
        <title>Genomic Encyclopedia of Archaeal and Bacterial Type Strains, Phase II (KMG-II): from individual species to whole genera.</title>
        <authorList>
            <person name="Goeker M."/>
        </authorList>
    </citation>
    <scope>NUCLEOTIDE SEQUENCE [LARGE SCALE GENOMIC DNA]</scope>
    <source>
        <strain evidence="1 2">DSM 17527</strain>
    </source>
</reference>
<proteinExistence type="predicted"/>
<accession>A0A5S5CBX8</accession>
<keyword evidence="2" id="KW-1185">Reference proteome</keyword>
<evidence type="ECO:0000313" key="2">
    <source>
        <dbReference type="Proteomes" id="UP000324376"/>
    </source>
</evidence>
<dbReference type="Proteomes" id="UP000324376">
    <property type="component" value="Unassembled WGS sequence"/>
</dbReference>
<name>A0A5S5CBX8_9FLAO</name>
<sequence>MCLTTIQILVKMKKFGFLMVESYIGFKSSNLKEFFTNVKIMLIKTNFYYLFLK</sequence>
<gene>
    <name evidence="1" type="ORF">BD809_1019</name>
</gene>
<dbReference type="AlphaFoldDB" id="A0A5S5CBX8"/>
<protein>
    <submittedName>
        <fullName evidence="1">Uncharacterized protein</fullName>
    </submittedName>
</protein>
<dbReference type="EMBL" id="VNHU01000001">
    <property type="protein sequence ID" value="TYP76864.1"/>
    <property type="molecule type" value="Genomic_DNA"/>
</dbReference>
<evidence type="ECO:0000313" key="1">
    <source>
        <dbReference type="EMBL" id="TYP76864.1"/>
    </source>
</evidence>
<organism evidence="1 2">
    <name type="scientific">Aquimarina intermedia</name>
    <dbReference type="NCBI Taxonomy" id="350814"/>
    <lineage>
        <taxon>Bacteria</taxon>
        <taxon>Pseudomonadati</taxon>
        <taxon>Bacteroidota</taxon>
        <taxon>Flavobacteriia</taxon>
        <taxon>Flavobacteriales</taxon>
        <taxon>Flavobacteriaceae</taxon>
        <taxon>Aquimarina</taxon>
    </lineage>
</organism>
<comment type="caution">
    <text evidence="1">The sequence shown here is derived from an EMBL/GenBank/DDBJ whole genome shotgun (WGS) entry which is preliminary data.</text>
</comment>